<dbReference type="AlphaFoldDB" id="A0AAD7ZHU8"/>
<dbReference type="EMBL" id="JASPKZ010008080">
    <property type="protein sequence ID" value="KAJ9580955.1"/>
    <property type="molecule type" value="Genomic_DNA"/>
</dbReference>
<name>A0AAD7ZHU8_DIPPU</name>
<dbReference type="Proteomes" id="UP001233999">
    <property type="component" value="Unassembled WGS sequence"/>
</dbReference>
<evidence type="ECO:0000313" key="2">
    <source>
        <dbReference type="Proteomes" id="UP001233999"/>
    </source>
</evidence>
<comment type="caution">
    <text evidence="1">The sequence shown here is derived from an EMBL/GenBank/DDBJ whole genome shotgun (WGS) entry which is preliminary data.</text>
</comment>
<keyword evidence="2" id="KW-1185">Reference proteome</keyword>
<proteinExistence type="predicted"/>
<gene>
    <name evidence="1" type="ORF">L9F63_023866</name>
</gene>
<feature type="non-terminal residue" evidence="1">
    <location>
        <position position="1"/>
    </location>
</feature>
<reference evidence="1" key="2">
    <citation type="submission" date="2023-05" db="EMBL/GenBank/DDBJ databases">
        <authorList>
            <person name="Fouks B."/>
        </authorList>
    </citation>
    <scope>NUCLEOTIDE SEQUENCE</scope>
    <source>
        <strain evidence="1">Stay&amp;Tobe</strain>
        <tissue evidence="1">Testes</tissue>
    </source>
</reference>
<reference evidence="1" key="1">
    <citation type="journal article" date="2023" name="IScience">
        <title>Live-bearing cockroach genome reveals convergent evolutionary mechanisms linked to viviparity in insects and beyond.</title>
        <authorList>
            <person name="Fouks B."/>
            <person name="Harrison M.C."/>
            <person name="Mikhailova A.A."/>
            <person name="Marchal E."/>
            <person name="English S."/>
            <person name="Carruthers M."/>
            <person name="Jennings E.C."/>
            <person name="Chiamaka E.L."/>
            <person name="Frigard R.A."/>
            <person name="Pippel M."/>
            <person name="Attardo G.M."/>
            <person name="Benoit J.B."/>
            <person name="Bornberg-Bauer E."/>
            <person name="Tobe S.S."/>
        </authorList>
    </citation>
    <scope>NUCLEOTIDE SEQUENCE</scope>
    <source>
        <strain evidence="1">Stay&amp;Tobe</strain>
    </source>
</reference>
<accession>A0AAD7ZHU8</accession>
<organism evidence="1 2">
    <name type="scientific">Diploptera punctata</name>
    <name type="common">Pacific beetle cockroach</name>
    <dbReference type="NCBI Taxonomy" id="6984"/>
    <lineage>
        <taxon>Eukaryota</taxon>
        <taxon>Metazoa</taxon>
        <taxon>Ecdysozoa</taxon>
        <taxon>Arthropoda</taxon>
        <taxon>Hexapoda</taxon>
        <taxon>Insecta</taxon>
        <taxon>Pterygota</taxon>
        <taxon>Neoptera</taxon>
        <taxon>Polyneoptera</taxon>
        <taxon>Dictyoptera</taxon>
        <taxon>Blattodea</taxon>
        <taxon>Blaberoidea</taxon>
        <taxon>Blaberidae</taxon>
        <taxon>Diplopterinae</taxon>
        <taxon>Diploptera</taxon>
    </lineage>
</organism>
<sequence>IRVKRNTKYIFTFFLFCLSRNVMRYIMKLIFDTVSFSAQNRLRRSQVHGDSLRFRASFTNRAPTRTIILNLL</sequence>
<protein>
    <submittedName>
        <fullName evidence="1">Uncharacterized protein</fullName>
    </submittedName>
</protein>
<evidence type="ECO:0000313" key="1">
    <source>
        <dbReference type="EMBL" id="KAJ9580955.1"/>
    </source>
</evidence>
<feature type="non-terminal residue" evidence="1">
    <location>
        <position position="72"/>
    </location>
</feature>